<dbReference type="AlphaFoldDB" id="A0A918F339"/>
<evidence type="ECO:0000256" key="2">
    <source>
        <dbReference type="RuleBase" id="RU003749"/>
    </source>
</evidence>
<comment type="caution">
    <text evidence="4">The sequence shown here is derived from an EMBL/GenBank/DDBJ whole genome shotgun (WGS) entry which is preliminary data.</text>
</comment>
<dbReference type="Gene3D" id="3.30.750.24">
    <property type="entry name" value="STAS domain"/>
    <property type="match status" value="1"/>
</dbReference>
<reference evidence="4" key="2">
    <citation type="submission" date="2020-09" db="EMBL/GenBank/DDBJ databases">
        <authorList>
            <person name="Sun Q."/>
            <person name="Ohkuma M."/>
        </authorList>
    </citation>
    <scope>NUCLEOTIDE SEQUENCE</scope>
    <source>
        <strain evidence="4">JCM 31311</strain>
    </source>
</reference>
<evidence type="ECO:0000313" key="5">
    <source>
        <dbReference type="Proteomes" id="UP000603865"/>
    </source>
</evidence>
<dbReference type="PANTHER" id="PTHR33495:SF14">
    <property type="entry name" value="ANTI-SIGMA FACTOR ANTAGONIST"/>
    <property type="match status" value="1"/>
</dbReference>
<dbReference type="NCBIfam" id="TIGR00377">
    <property type="entry name" value="ant_ant_sig"/>
    <property type="match status" value="1"/>
</dbReference>
<accession>A0A918F339</accession>
<evidence type="ECO:0000313" key="4">
    <source>
        <dbReference type="EMBL" id="GGR03818.1"/>
    </source>
</evidence>
<dbReference type="SUPFAM" id="SSF52091">
    <property type="entry name" value="SpoIIaa-like"/>
    <property type="match status" value="1"/>
</dbReference>
<dbReference type="EMBL" id="BMQL01000006">
    <property type="protein sequence ID" value="GGR03818.1"/>
    <property type="molecule type" value="Genomic_DNA"/>
</dbReference>
<comment type="similarity">
    <text evidence="1 2">Belongs to the anti-sigma-factor antagonist family.</text>
</comment>
<dbReference type="GO" id="GO:0043856">
    <property type="term" value="F:anti-sigma factor antagonist activity"/>
    <property type="evidence" value="ECO:0007669"/>
    <property type="project" value="InterPro"/>
</dbReference>
<dbReference type="InterPro" id="IPR036513">
    <property type="entry name" value="STAS_dom_sf"/>
</dbReference>
<dbReference type="CDD" id="cd07043">
    <property type="entry name" value="STAS_anti-anti-sigma_factors"/>
    <property type="match status" value="1"/>
</dbReference>
<evidence type="ECO:0000256" key="1">
    <source>
        <dbReference type="ARBA" id="ARBA00009013"/>
    </source>
</evidence>
<dbReference type="RefSeq" id="WP_189089130.1">
    <property type="nucleotide sequence ID" value="NZ_BMQL01000006.1"/>
</dbReference>
<reference evidence="4" key="1">
    <citation type="journal article" date="2014" name="Int. J. Syst. Evol. Microbiol.">
        <title>Complete genome sequence of Corynebacterium casei LMG S-19264T (=DSM 44701T), isolated from a smear-ripened cheese.</title>
        <authorList>
            <consortium name="US DOE Joint Genome Institute (JGI-PGF)"/>
            <person name="Walter F."/>
            <person name="Albersmeier A."/>
            <person name="Kalinowski J."/>
            <person name="Ruckert C."/>
        </authorList>
    </citation>
    <scope>NUCLEOTIDE SEQUENCE</scope>
    <source>
        <strain evidence="4">JCM 31311</strain>
    </source>
</reference>
<sequence length="111" mass="11816">MEITSEQVQNVTVITLKGDIDGKTAGTTQQTVLPMIPSDGRLLLDMSAVPYMSSAGLRMLLLIYRQAQSKHSEVALVGLTDDIKDTMSATGFLSYFLTAADVAAGVKSFSA</sequence>
<evidence type="ECO:0000259" key="3">
    <source>
        <dbReference type="PROSITE" id="PS50801"/>
    </source>
</evidence>
<dbReference type="InterPro" id="IPR003658">
    <property type="entry name" value="Anti-sigma_ant"/>
</dbReference>
<keyword evidence="5" id="KW-1185">Reference proteome</keyword>
<dbReference type="Pfam" id="PF01740">
    <property type="entry name" value="STAS"/>
    <property type="match status" value="1"/>
</dbReference>
<feature type="domain" description="STAS" evidence="3">
    <location>
        <begin position="1"/>
        <end position="109"/>
    </location>
</feature>
<dbReference type="InterPro" id="IPR002645">
    <property type="entry name" value="STAS_dom"/>
</dbReference>
<protein>
    <recommendedName>
        <fullName evidence="2">Anti-sigma factor antagonist</fullName>
    </recommendedName>
</protein>
<dbReference type="PANTHER" id="PTHR33495">
    <property type="entry name" value="ANTI-SIGMA FACTOR ANTAGONIST TM_1081-RELATED-RELATED"/>
    <property type="match status" value="1"/>
</dbReference>
<dbReference type="PROSITE" id="PS50801">
    <property type="entry name" value="STAS"/>
    <property type="match status" value="1"/>
</dbReference>
<dbReference type="Proteomes" id="UP000603865">
    <property type="component" value="Unassembled WGS sequence"/>
</dbReference>
<organism evidence="4 5">
    <name type="scientific">Deinococcus ruber</name>
    <dbReference type="NCBI Taxonomy" id="1848197"/>
    <lineage>
        <taxon>Bacteria</taxon>
        <taxon>Thermotogati</taxon>
        <taxon>Deinococcota</taxon>
        <taxon>Deinococci</taxon>
        <taxon>Deinococcales</taxon>
        <taxon>Deinococcaceae</taxon>
        <taxon>Deinococcus</taxon>
    </lineage>
</organism>
<name>A0A918F339_9DEIO</name>
<gene>
    <name evidence="4" type="primary">btrV</name>
    <name evidence="4" type="ORF">GCM10008957_15950</name>
</gene>
<proteinExistence type="inferred from homology"/>